<evidence type="ECO:0000313" key="1">
    <source>
        <dbReference type="EMBL" id="CAF4959161.1"/>
    </source>
</evidence>
<feature type="non-terminal residue" evidence="1">
    <location>
        <position position="1"/>
    </location>
</feature>
<name>A0A821YIH5_9BILA</name>
<dbReference type="EMBL" id="CAJOBS010016262">
    <property type="protein sequence ID" value="CAF4959161.1"/>
    <property type="molecule type" value="Genomic_DNA"/>
</dbReference>
<reference evidence="1" key="1">
    <citation type="submission" date="2021-02" db="EMBL/GenBank/DDBJ databases">
        <authorList>
            <person name="Nowell W R."/>
        </authorList>
    </citation>
    <scope>NUCLEOTIDE SEQUENCE</scope>
</reference>
<evidence type="ECO:0000313" key="2">
    <source>
        <dbReference type="Proteomes" id="UP000663838"/>
    </source>
</evidence>
<comment type="caution">
    <text evidence="1">The sequence shown here is derived from an EMBL/GenBank/DDBJ whole genome shotgun (WGS) entry which is preliminary data.</text>
</comment>
<dbReference type="Proteomes" id="UP000663838">
    <property type="component" value="Unassembled WGS sequence"/>
</dbReference>
<protein>
    <submittedName>
        <fullName evidence="1">Uncharacterized protein</fullName>
    </submittedName>
</protein>
<gene>
    <name evidence="1" type="ORF">TOA249_LOCUS34179</name>
</gene>
<proteinExistence type="predicted"/>
<sequence length="50" mass="5663">YNVHTLEVLEDSGFFAHAILHNIDNLGTLVNQQDPGRTTRSVYMNPFYGP</sequence>
<accession>A0A821YIH5</accession>
<organism evidence="1 2">
    <name type="scientific">Rotaria socialis</name>
    <dbReference type="NCBI Taxonomy" id="392032"/>
    <lineage>
        <taxon>Eukaryota</taxon>
        <taxon>Metazoa</taxon>
        <taxon>Spiralia</taxon>
        <taxon>Gnathifera</taxon>
        <taxon>Rotifera</taxon>
        <taxon>Eurotatoria</taxon>
        <taxon>Bdelloidea</taxon>
        <taxon>Philodinida</taxon>
        <taxon>Philodinidae</taxon>
        <taxon>Rotaria</taxon>
    </lineage>
</organism>
<dbReference type="AlphaFoldDB" id="A0A821YIH5"/>